<dbReference type="InterPro" id="IPR025444">
    <property type="entry name" value="Monooxy_af470"/>
</dbReference>
<evidence type="ECO:0000256" key="1">
    <source>
        <dbReference type="SAM" id="MobiDB-lite"/>
    </source>
</evidence>
<comment type="caution">
    <text evidence="2">The sequence shown here is derived from an EMBL/GenBank/DDBJ whole genome shotgun (WGS) entry which is preliminary data.</text>
</comment>
<dbReference type="OrthoDB" id="7566033at2"/>
<organism evidence="2 3">
    <name type="scientific">Antricoccus suffuscus</name>
    <dbReference type="NCBI Taxonomy" id="1629062"/>
    <lineage>
        <taxon>Bacteria</taxon>
        <taxon>Bacillati</taxon>
        <taxon>Actinomycetota</taxon>
        <taxon>Actinomycetes</taxon>
        <taxon>Geodermatophilales</taxon>
        <taxon>Antricoccaceae</taxon>
        <taxon>Antricoccus</taxon>
    </lineage>
</organism>
<name>A0A2T0ZXG8_9ACTN</name>
<protein>
    <submittedName>
        <fullName evidence="2">Uncharacterized protein DUF4188</fullName>
    </submittedName>
</protein>
<reference evidence="2 3" key="1">
    <citation type="submission" date="2018-03" db="EMBL/GenBank/DDBJ databases">
        <title>Genomic Encyclopedia of Archaeal and Bacterial Type Strains, Phase II (KMG-II): from individual species to whole genera.</title>
        <authorList>
            <person name="Goeker M."/>
        </authorList>
    </citation>
    <scope>NUCLEOTIDE SEQUENCE [LARGE SCALE GENOMIC DNA]</scope>
    <source>
        <strain evidence="2 3">DSM 100065</strain>
    </source>
</reference>
<dbReference type="Proteomes" id="UP000237752">
    <property type="component" value="Unassembled WGS sequence"/>
</dbReference>
<gene>
    <name evidence="2" type="ORF">CLV47_11284</name>
</gene>
<proteinExistence type="predicted"/>
<evidence type="ECO:0000313" key="3">
    <source>
        <dbReference type="Proteomes" id="UP000237752"/>
    </source>
</evidence>
<sequence length="165" mass="18673">MSKVYAGRYTAQPDQDVTVFLIGMRINKVHRPDKWVPVVNAMPRMLKHLVTHPDAGLLGFHNWFGRTTLLLSYWQSSQHLRRFASDNEAPHAEAWRAFRRNVGDDGIVGIWHETYDVPAQNLEVVYGNMPRFGLGKATAQVPVGRGSHTAKQRINRLRDTTSAVG</sequence>
<accession>A0A2T0ZXG8</accession>
<dbReference type="AlphaFoldDB" id="A0A2T0ZXG8"/>
<evidence type="ECO:0000313" key="2">
    <source>
        <dbReference type="EMBL" id="PRZ41051.1"/>
    </source>
</evidence>
<dbReference type="Pfam" id="PF13826">
    <property type="entry name" value="Monooxy_af470-like"/>
    <property type="match status" value="1"/>
</dbReference>
<dbReference type="EMBL" id="PVUE01000012">
    <property type="protein sequence ID" value="PRZ41051.1"/>
    <property type="molecule type" value="Genomic_DNA"/>
</dbReference>
<dbReference type="RefSeq" id="WP_106349706.1">
    <property type="nucleotide sequence ID" value="NZ_PVUE01000012.1"/>
</dbReference>
<feature type="region of interest" description="Disordered" evidence="1">
    <location>
        <begin position="146"/>
        <end position="165"/>
    </location>
</feature>
<keyword evidence="3" id="KW-1185">Reference proteome</keyword>